<dbReference type="PROSITE" id="PS00086">
    <property type="entry name" value="CYTOCHROME_P450"/>
    <property type="match status" value="1"/>
</dbReference>
<evidence type="ECO:0000256" key="2">
    <source>
        <dbReference type="RuleBase" id="RU000461"/>
    </source>
</evidence>
<dbReference type="PRINTS" id="PR00359">
    <property type="entry name" value="BP450"/>
</dbReference>
<keyword evidence="2" id="KW-0408">Iron</keyword>
<dbReference type="PANTHER" id="PTHR46696:SF1">
    <property type="entry name" value="CYTOCHROME P450 YJIB-RELATED"/>
    <property type="match status" value="1"/>
</dbReference>
<proteinExistence type="inferred from homology"/>
<name>A0ABV4Q631_9ACTN</name>
<keyword evidence="2" id="KW-0503">Monooxygenase</keyword>
<evidence type="ECO:0000256" key="1">
    <source>
        <dbReference type="ARBA" id="ARBA00010617"/>
    </source>
</evidence>
<dbReference type="EMBL" id="JAXCEI010000002">
    <property type="protein sequence ID" value="MFA1538107.1"/>
    <property type="molecule type" value="Genomic_DNA"/>
</dbReference>
<evidence type="ECO:0000313" key="3">
    <source>
        <dbReference type="EMBL" id="MFA1538107.1"/>
    </source>
</evidence>
<keyword evidence="2" id="KW-0560">Oxidoreductase</keyword>
<comment type="similarity">
    <text evidence="1 2">Belongs to the cytochrome P450 family.</text>
</comment>
<keyword evidence="4" id="KW-1185">Reference proteome</keyword>
<keyword evidence="2" id="KW-0349">Heme</keyword>
<dbReference type="SUPFAM" id="SSF48264">
    <property type="entry name" value="Cytochrome P450"/>
    <property type="match status" value="1"/>
</dbReference>
<dbReference type="InterPro" id="IPR001128">
    <property type="entry name" value="Cyt_P450"/>
</dbReference>
<gene>
    <name evidence="3" type="ORF">SM611_04125</name>
</gene>
<dbReference type="InterPro" id="IPR002397">
    <property type="entry name" value="Cyt_P450_B"/>
</dbReference>
<dbReference type="InterPro" id="IPR017972">
    <property type="entry name" value="Cyt_P450_CS"/>
</dbReference>
<dbReference type="PANTHER" id="PTHR46696">
    <property type="entry name" value="P450, PUTATIVE (EUROFUNG)-RELATED"/>
    <property type="match status" value="1"/>
</dbReference>
<reference evidence="3 4" key="1">
    <citation type="submission" date="2023-11" db="EMBL/GenBank/DDBJ databases">
        <title>Actinomadura monticuli sp. nov., isolated from volcanic ash.</title>
        <authorList>
            <person name="Lee S.D."/>
            <person name="Yang H."/>
            <person name="Kim I.S."/>
        </authorList>
    </citation>
    <scope>NUCLEOTIDE SEQUENCE [LARGE SCALE GENOMIC DNA]</scope>
    <source>
        <strain evidence="3 4">DLS-62</strain>
    </source>
</reference>
<dbReference type="RefSeq" id="WP_371947452.1">
    <property type="nucleotide sequence ID" value="NZ_JAXCEI010000002.1"/>
</dbReference>
<organism evidence="3 4">
    <name type="scientific">Actinomadura monticuli</name>
    <dbReference type="NCBI Taxonomy" id="3097367"/>
    <lineage>
        <taxon>Bacteria</taxon>
        <taxon>Bacillati</taxon>
        <taxon>Actinomycetota</taxon>
        <taxon>Actinomycetes</taxon>
        <taxon>Streptosporangiales</taxon>
        <taxon>Thermomonosporaceae</taxon>
        <taxon>Actinomadura</taxon>
    </lineage>
</organism>
<keyword evidence="2" id="KW-0479">Metal-binding</keyword>
<accession>A0ABV4Q631</accession>
<comment type="caution">
    <text evidence="3">The sequence shown here is derived from an EMBL/GenBank/DDBJ whole genome shotgun (WGS) entry which is preliminary data.</text>
</comment>
<dbReference type="PRINTS" id="PR00385">
    <property type="entry name" value="P450"/>
</dbReference>
<dbReference type="Gene3D" id="1.10.630.10">
    <property type="entry name" value="Cytochrome P450"/>
    <property type="match status" value="1"/>
</dbReference>
<evidence type="ECO:0000313" key="4">
    <source>
        <dbReference type="Proteomes" id="UP001569963"/>
    </source>
</evidence>
<protein>
    <submittedName>
        <fullName evidence="3">Cytochrome P450</fullName>
    </submittedName>
</protein>
<dbReference type="InterPro" id="IPR036396">
    <property type="entry name" value="Cyt_P450_sf"/>
</dbReference>
<dbReference type="Proteomes" id="UP001569963">
    <property type="component" value="Unassembled WGS sequence"/>
</dbReference>
<dbReference type="Pfam" id="PF00067">
    <property type="entry name" value="p450"/>
    <property type="match status" value="1"/>
</dbReference>
<dbReference type="CDD" id="cd20625">
    <property type="entry name" value="CYP164-like"/>
    <property type="match status" value="1"/>
</dbReference>
<sequence length="415" mass="45980">MSQFHPATATSFTRLLDPAVRHDPYPVYAELRRDGPLWLPHMPAAVVTGYEDCARLLREPRLSSERWRFEGAAAGEDAIPWDAPSSFFQPSFLSLDPPDHTRLRGLVARAFGQATVARLAPGIEALVDRLLDRVDEADEFDVMAGLAYPLPVTIICRMLGVPVEDEALFHTWSAGLTRFMEGLAFAAAGRENDLDWLPNLLEMHRYVEELIAVRRTAPEDDLISALIAVEDGGDRLTPDELASTIVLLLVTGHETTVNLIGNGYLALLRNREHLDRLRTEPAMAESVVEETLRYDPPVQMAVRVAAEPIEVGTLPLPRNSLVFLLLGAAHRDPAAHPDPDRFDPTRPEIRHLAFGLGHHYCIGAPLARLQGRLALTRLAQRLVDAELVLDPPPYRENLNLHGPSALHVTCGDVIR</sequence>